<dbReference type="InterPro" id="IPR002838">
    <property type="entry name" value="AIM24"/>
</dbReference>
<dbReference type="InterPro" id="IPR025640">
    <property type="entry name" value="GYF_2"/>
</dbReference>
<dbReference type="Pfam" id="PF14237">
    <property type="entry name" value="GYF_2"/>
    <property type="match status" value="1"/>
</dbReference>
<dbReference type="InterPro" id="IPR016031">
    <property type="entry name" value="Trp_RNA-bd_attenuator-like_dom"/>
</dbReference>
<gene>
    <name evidence="3" type="ORF">J3U88_26805</name>
</gene>
<dbReference type="NCBIfam" id="TIGR00266">
    <property type="entry name" value="TIGR00266 family protein"/>
    <property type="match status" value="1"/>
</dbReference>
<dbReference type="RefSeq" id="WP_207862086.1">
    <property type="nucleotide sequence ID" value="NZ_JAFREP010000031.1"/>
</dbReference>
<dbReference type="Gene3D" id="3.60.160.10">
    <property type="entry name" value="Mitochondrial biogenesis AIM24"/>
    <property type="match status" value="1"/>
</dbReference>
<protein>
    <submittedName>
        <fullName evidence="3">TIGR00266 family protein</fullName>
    </submittedName>
</protein>
<dbReference type="InterPro" id="IPR036983">
    <property type="entry name" value="AIM24_sf"/>
</dbReference>
<dbReference type="AlphaFoldDB" id="A0A8J7U849"/>
<dbReference type="Pfam" id="PF01987">
    <property type="entry name" value="AIM24"/>
    <property type="match status" value="1"/>
</dbReference>
<reference evidence="3" key="1">
    <citation type="submission" date="2021-03" db="EMBL/GenBank/DDBJ databases">
        <authorList>
            <person name="Wang G."/>
        </authorList>
    </citation>
    <scope>NUCLEOTIDE SEQUENCE</scope>
    <source>
        <strain evidence="3">KCTC 12899</strain>
    </source>
</reference>
<feature type="compositionally biased region" description="Gly residues" evidence="1">
    <location>
        <begin position="335"/>
        <end position="353"/>
    </location>
</feature>
<dbReference type="PANTHER" id="PTHR43657">
    <property type="entry name" value="TRYPTOPHAN RNA-BINDING ATTENUATOR PROTEIN-LIKE PROTEIN"/>
    <property type="match status" value="1"/>
</dbReference>
<evidence type="ECO:0000313" key="4">
    <source>
        <dbReference type="Proteomes" id="UP000664417"/>
    </source>
</evidence>
<feature type="region of interest" description="Disordered" evidence="1">
    <location>
        <begin position="331"/>
        <end position="353"/>
    </location>
</feature>
<keyword evidence="4" id="KW-1185">Reference proteome</keyword>
<proteinExistence type="predicted"/>
<dbReference type="EMBL" id="JAFREP010000031">
    <property type="protein sequence ID" value="MBO1322116.1"/>
    <property type="molecule type" value="Genomic_DNA"/>
</dbReference>
<dbReference type="Proteomes" id="UP000664417">
    <property type="component" value="Unassembled WGS sequence"/>
</dbReference>
<feature type="compositionally biased region" description="Polar residues" evidence="1">
    <location>
        <begin position="81"/>
        <end position="90"/>
    </location>
</feature>
<accession>A0A8J7U849</accession>
<name>A0A8J7U849_9BACT</name>
<evidence type="ECO:0000259" key="2">
    <source>
        <dbReference type="Pfam" id="PF14237"/>
    </source>
</evidence>
<organism evidence="3 4">
    <name type="scientific">Acanthopleuribacter pedis</name>
    <dbReference type="NCBI Taxonomy" id="442870"/>
    <lineage>
        <taxon>Bacteria</taxon>
        <taxon>Pseudomonadati</taxon>
        <taxon>Acidobacteriota</taxon>
        <taxon>Holophagae</taxon>
        <taxon>Acanthopleuribacterales</taxon>
        <taxon>Acanthopleuribacteraceae</taxon>
        <taxon>Acanthopleuribacter</taxon>
    </lineage>
</organism>
<feature type="compositionally biased region" description="Low complexity" evidence="1">
    <location>
        <begin position="58"/>
        <end position="80"/>
    </location>
</feature>
<feature type="region of interest" description="Disordered" evidence="1">
    <location>
        <begin position="58"/>
        <end position="90"/>
    </location>
</feature>
<dbReference type="PANTHER" id="PTHR43657:SF1">
    <property type="entry name" value="ALTERED INHERITANCE OF MITOCHONDRIA PROTEIN 24, MITOCHONDRIAL"/>
    <property type="match status" value="1"/>
</dbReference>
<feature type="domain" description="GYF" evidence="2">
    <location>
        <begin position="4"/>
        <end position="53"/>
    </location>
</feature>
<dbReference type="SUPFAM" id="SSF51219">
    <property type="entry name" value="TRAP-like"/>
    <property type="match status" value="1"/>
</dbReference>
<evidence type="ECO:0000256" key="1">
    <source>
        <dbReference type="SAM" id="MobiDB-lite"/>
    </source>
</evidence>
<evidence type="ECO:0000313" key="3">
    <source>
        <dbReference type="EMBL" id="MBO1322116.1"/>
    </source>
</evidence>
<sequence length="353" mass="37194">MSNWYIAVNGQQEGPFDQNTVVQKLNAGQIDESTLVYGDGMTQWTAISEVPALRQAAAASPPPARAAQPAAANPVPTAASSGVNGSAVTPTHSHEVDYEIFGNEMQFVEIELDPQETVIAEAGAMMFMQDGIEMETKFGDGSEPDKGLLGKMFEGAKRKLTGESLFMTWFTNQGHGKKRVAFGAPYPGKIIPVDLAQIGGRLICQKDAFLAAAKGTKVGIALQKKIGTGLFGGEGFIMQSLDGDGMAFVHAGGTIVERELARGETLRVDTGCIVAYTNTVNYDITMVKGLKSMVFGGEGVFFATVTGPGKVWLQSLPFSRLADRIYAAAPQTGGRSQGEGSILGGLGDMLGGD</sequence>
<comment type="caution">
    <text evidence="3">The sequence shown here is derived from an EMBL/GenBank/DDBJ whole genome shotgun (WGS) entry which is preliminary data.</text>
</comment>